<feature type="transmembrane region" description="Helical" evidence="6">
    <location>
        <begin position="200"/>
        <end position="222"/>
    </location>
</feature>
<dbReference type="Gene3D" id="1.20.1250.20">
    <property type="entry name" value="MFS general substrate transporter like domains"/>
    <property type="match status" value="1"/>
</dbReference>
<dbReference type="Pfam" id="PF07690">
    <property type="entry name" value="MFS_1"/>
    <property type="match status" value="1"/>
</dbReference>
<feature type="domain" description="Major facilitator superfamily (MFS) profile" evidence="7">
    <location>
        <begin position="1"/>
        <end position="377"/>
    </location>
</feature>
<comment type="caution">
    <text evidence="8">The sequence shown here is derived from an EMBL/GenBank/DDBJ whole genome shotgun (WGS) entry which is preliminary data.</text>
</comment>
<reference evidence="8 9" key="1">
    <citation type="submission" date="2020-07" db="EMBL/GenBank/DDBJ databases">
        <title>Sequencing the genomes of 1000 actinobacteria strains.</title>
        <authorList>
            <person name="Klenk H.-P."/>
        </authorList>
    </citation>
    <scope>NUCLEOTIDE SEQUENCE [LARGE SCALE GENOMIC DNA]</scope>
    <source>
        <strain evidence="8 9">DSM 45975</strain>
    </source>
</reference>
<dbReference type="Proteomes" id="UP000569329">
    <property type="component" value="Unassembled WGS sequence"/>
</dbReference>
<dbReference type="PROSITE" id="PS50850">
    <property type="entry name" value="MFS"/>
    <property type="match status" value="1"/>
</dbReference>
<evidence type="ECO:0000256" key="1">
    <source>
        <dbReference type="ARBA" id="ARBA00004651"/>
    </source>
</evidence>
<dbReference type="GO" id="GO:0005886">
    <property type="term" value="C:plasma membrane"/>
    <property type="evidence" value="ECO:0007669"/>
    <property type="project" value="UniProtKB-SubCell"/>
</dbReference>
<protein>
    <submittedName>
        <fullName evidence="8">MFS family permease</fullName>
    </submittedName>
</protein>
<comment type="subcellular location">
    <subcellularLocation>
        <location evidence="1">Cell membrane</location>
        <topology evidence="1">Multi-pass membrane protein</topology>
    </subcellularLocation>
</comment>
<feature type="transmembrane region" description="Helical" evidence="6">
    <location>
        <begin position="263"/>
        <end position="281"/>
    </location>
</feature>
<dbReference type="EMBL" id="JACGWZ010000003">
    <property type="protein sequence ID" value="MBA8825293.1"/>
    <property type="molecule type" value="Genomic_DNA"/>
</dbReference>
<dbReference type="CDD" id="cd06173">
    <property type="entry name" value="MFS_MefA_like"/>
    <property type="match status" value="1"/>
</dbReference>
<keyword evidence="5 6" id="KW-0472">Membrane</keyword>
<feature type="transmembrane region" description="Helical" evidence="6">
    <location>
        <begin position="234"/>
        <end position="256"/>
    </location>
</feature>
<evidence type="ECO:0000256" key="6">
    <source>
        <dbReference type="SAM" id="Phobius"/>
    </source>
</evidence>
<keyword evidence="4 6" id="KW-1133">Transmembrane helix</keyword>
<evidence type="ECO:0000313" key="8">
    <source>
        <dbReference type="EMBL" id="MBA8825293.1"/>
    </source>
</evidence>
<dbReference type="SUPFAM" id="SSF103473">
    <property type="entry name" value="MFS general substrate transporter"/>
    <property type="match status" value="1"/>
</dbReference>
<evidence type="ECO:0000256" key="2">
    <source>
        <dbReference type="ARBA" id="ARBA00022475"/>
    </source>
</evidence>
<feature type="transmembrane region" description="Helical" evidence="6">
    <location>
        <begin position="326"/>
        <end position="348"/>
    </location>
</feature>
<feature type="transmembrane region" description="Helical" evidence="6">
    <location>
        <begin position="160"/>
        <end position="179"/>
    </location>
</feature>
<dbReference type="InterPro" id="IPR036259">
    <property type="entry name" value="MFS_trans_sf"/>
</dbReference>
<evidence type="ECO:0000313" key="9">
    <source>
        <dbReference type="Proteomes" id="UP000569329"/>
    </source>
</evidence>
<dbReference type="AlphaFoldDB" id="A0A839DW97"/>
<accession>A0A839DW97</accession>
<dbReference type="PANTHER" id="PTHR23513">
    <property type="entry name" value="INTEGRAL MEMBRANE EFFLUX PROTEIN-RELATED"/>
    <property type="match status" value="1"/>
</dbReference>
<dbReference type="PANTHER" id="PTHR23513:SF11">
    <property type="entry name" value="STAPHYLOFERRIN A TRANSPORTER"/>
    <property type="match status" value="1"/>
</dbReference>
<feature type="transmembrane region" description="Helical" evidence="6">
    <location>
        <begin position="354"/>
        <end position="376"/>
    </location>
</feature>
<evidence type="ECO:0000259" key="7">
    <source>
        <dbReference type="PROSITE" id="PS50850"/>
    </source>
</evidence>
<dbReference type="GO" id="GO:0022857">
    <property type="term" value="F:transmembrane transporter activity"/>
    <property type="evidence" value="ECO:0007669"/>
    <property type="project" value="InterPro"/>
</dbReference>
<proteinExistence type="predicted"/>
<name>A0A839DW97_9PSEU</name>
<dbReference type="InterPro" id="IPR011701">
    <property type="entry name" value="MFS"/>
</dbReference>
<sequence length="391" mass="39870">MLSTFGDSLVPLTIAFAVLELAGSAADLGLVLLANRVPVAVLVLVGGAVGDRWDRRQVMVAADVLRCAAQAASGLLLVTDTSGIGVLIALQAAAGVGTALFTPAATGLVPSLVPESQLRQANALLSLTTHANKMISISTAGVLVATFGSGWALIVDAATFAVSAMSLALLPSLGTSPRVQRQGVLRGMWSGWRYVATTPWLAALLLYAALLQGLVLGPHMVLGPLVSEQKLGGAAAWAIIGVAQAIGSIAGGLIALRLHPRRPLVPALAASLLMVPYLLLLASAEPVWLIAAAAVGVGLQGSYFLTTQAWMLQTHVPEERLSRVSACSQLGNLVLVPLSLAATGPIAAQLGAPAMLTAAATWVLASTLGVLGVPAVRRLGARSNMEAPSRS</sequence>
<evidence type="ECO:0000256" key="4">
    <source>
        <dbReference type="ARBA" id="ARBA00022989"/>
    </source>
</evidence>
<gene>
    <name evidence="8" type="ORF">FHX42_002644</name>
</gene>
<evidence type="ECO:0000256" key="3">
    <source>
        <dbReference type="ARBA" id="ARBA00022692"/>
    </source>
</evidence>
<dbReference type="InterPro" id="IPR020846">
    <property type="entry name" value="MFS_dom"/>
</dbReference>
<evidence type="ECO:0000256" key="5">
    <source>
        <dbReference type="ARBA" id="ARBA00023136"/>
    </source>
</evidence>
<keyword evidence="3 6" id="KW-0812">Transmembrane</keyword>
<organism evidence="8 9">
    <name type="scientific">Halosaccharopolyspora lacisalsi</name>
    <dbReference type="NCBI Taxonomy" id="1000566"/>
    <lineage>
        <taxon>Bacteria</taxon>
        <taxon>Bacillati</taxon>
        <taxon>Actinomycetota</taxon>
        <taxon>Actinomycetes</taxon>
        <taxon>Pseudonocardiales</taxon>
        <taxon>Pseudonocardiaceae</taxon>
        <taxon>Halosaccharopolyspora</taxon>
    </lineage>
</organism>
<feature type="transmembrane region" description="Helical" evidence="6">
    <location>
        <begin position="34"/>
        <end position="51"/>
    </location>
</feature>
<keyword evidence="9" id="KW-1185">Reference proteome</keyword>
<feature type="transmembrane region" description="Helical" evidence="6">
    <location>
        <begin position="287"/>
        <end position="305"/>
    </location>
</feature>
<keyword evidence="2" id="KW-1003">Cell membrane</keyword>